<reference evidence="2" key="1">
    <citation type="submission" date="2021-06" db="EMBL/GenBank/DDBJ databases">
        <authorList>
            <person name="Kallberg Y."/>
            <person name="Tangrot J."/>
            <person name="Rosling A."/>
        </authorList>
    </citation>
    <scope>NUCLEOTIDE SEQUENCE</scope>
    <source>
        <strain evidence="2">FL966</strain>
    </source>
</reference>
<dbReference type="OrthoDB" id="2444140at2759"/>
<dbReference type="Proteomes" id="UP000789759">
    <property type="component" value="Unassembled WGS sequence"/>
</dbReference>
<comment type="caution">
    <text evidence="2">The sequence shown here is derived from an EMBL/GenBank/DDBJ whole genome shotgun (WGS) entry which is preliminary data.</text>
</comment>
<gene>
    <name evidence="2" type="ORF">CPELLU_LOCUS2846</name>
</gene>
<evidence type="ECO:0000313" key="2">
    <source>
        <dbReference type="EMBL" id="CAG8509509.1"/>
    </source>
</evidence>
<proteinExistence type="predicted"/>
<dbReference type="AlphaFoldDB" id="A0A9N9F4M3"/>
<feature type="region of interest" description="Disordered" evidence="1">
    <location>
        <begin position="305"/>
        <end position="355"/>
    </location>
</feature>
<accession>A0A9N9F4M3</accession>
<name>A0A9N9F4M3_9GLOM</name>
<organism evidence="2 3">
    <name type="scientific">Cetraspora pellucida</name>
    <dbReference type="NCBI Taxonomy" id="1433469"/>
    <lineage>
        <taxon>Eukaryota</taxon>
        <taxon>Fungi</taxon>
        <taxon>Fungi incertae sedis</taxon>
        <taxon>Mucoromycota</taxon>
        <taxon>Glomeromycotina</taxon>
        <taxon>Glomeromycetes</taxon>
        <taxon>Diversisporales</taxon>
        <taxon>Gigasporaceae</taxon>
        <taxon>Cetraspora</taxon>
    </lineage>
</organism>
<dbReference type="EMBL" id="CAJVQA010001298">
    <property type="protein sequence ID" value="CAG8509509.1"/>
    <property type="molecule type" value="Genomic_DNA"/>
</dbReference>
<evidence type="ECO:0000256" key="1">
    <source>
        <dbReference type="SAM" id="MobiDB-lite"/>
    </source>
</evidence>
<protein>
    <submittedName>
        <fullName evidence="2">7400_t:CDS:1</fullName>
    </submittedName>
</protein>
<evidence type="ECO:0000313" key="3">
    <source>
        <dbReference type="Proteomes" id="UP000789759"/>
    </source>
</evidence>
<keyword evidence="3" id="KW-1185">Reference proteome</keyword>
<sequence length="409" mass="46836">MKKSCPKTLFDGLSCTGLSVLRKIKQSTLVQCRTNQNQHNNRVSKILQCKDGYFIGCSFWSYGDNWHRFTPISKSYDINLIRRLLDGESIDRLLIEDRCCTILPNTTQKKICPQLENMPCEVKFYRFMALNLLECPFVVLVCIGEHTHPLPLPYHVPEAIQARLKTLIKEFSNNLEHVTPRKLISGNLIKSYFGNDLLSEIHVSLNNLDHLRYLVAQVHNSIHPHGQDILDLVHAFSSNLDNIREYVQKVLIADKEHVDAILHEFSISDEAGASEDWCIAGETTNIAESAHANANREEIQMNKYNVPKTDHSSGPVTKATQSIKRLESKQLHSSKGQKRKKPESALLNKKLSPTSKTTITSNKELDELDIEIAKREKLRRLELIDYEFQYKKEILDIDKQTKLAELHAQ</sequence>
<feature type="compositionally biased region" description="Polar residues" evidence="1">
    <location>
        <begin position="312"/>
        <end position="323"/>
    </location>
</feature>